<protein>
    <recommendedName>
        <fullName evidence="4">HTH gntR-type domain-containing protein</fullName>
    </recommendedName>
</protein>
<dbReference type="AlphaFoldDB" id="A0A3E0VD01"/>
<dbReference type="Gene3D" id="1.10.10.10">
    <property type="entry name" value="Winged helix-like DNA-binding domain superfamily/Winged helix DNA-binding domain"/>
    <property type="match status" value="1"/>
</dbReference>
<feature type="domain" description="HTH gntR-type" evidence="4">
    <location>
        <begin position="15"/>
        <end position="82"/>
    </location>
</feature>
<evidence type="ECO:0000256" key="2">
    <source>
        <dbReference type="ARBA" id="ARBA00023125"/>
    </source>
</evidence>
<evidence type="ECO:0000313" key="6">
    <source>
        <dbReference type="Proteomes" id="UP000256709"/>
    </source>
</evidence>
<dbReference type="GO" id="GO:0003677">
    <property type="term" value="F:DNA binding"/>
    <property type="evidence" value="ECO:0007669"/>
    <property type="project" value="UniProtKB-KW"/>
</dbReference>
<dbReference type="SMART" id="SM00895">
    <property type="entry name" value="FCD"/>
    <property type="match status" value="1"/>
</dbReference>
<dbReference type="Pfam" id="PF07729">
    <property type="entry name" value="FCD"/>
    <property type="match status" value="1"/>
</dbReference>
<keyword evidence="3" id="KW-0804">Transcription</keyword>
<dbReference type="SUPFAM" id="SSF46785">
    <property type="entry name" value="Winged helix' DNA-binding domain"/>
    <property type="match status" value="1"/>
</dbReference>
<dbReference type="Proteomes" id="UP000256709">
    <property type="component" value="Unassembled WGS sequence"/>
</dbReference>
<accession>A0A3E0VD01</accession>
<dbReference type="SMART" id="SM00345">
    <property type="entry name" value="HTH_GNTR"/>
    <property type="match status" value="1"/>
</dbReference>
<dbReference type="InterPro" id="IPR036388">
    <property type="entry name" value="WH-like_DNA-bd_sf"/>
</dbReference>
<gene>
    <name evidence="5" type="ORF">B7R21_15715</name>
</gene>
<dbReference type="InterPro" id="IPR011711">
    <property type="entry name" value="GntR_C"/>
</dbReference>
<dbReference type="InterPro" id="IPR000524">
    <property type="entry name" value="Tscrpt_reg_HTH_GntR"/>
</dbReference>
<evidence type="ECO:0000313" key="5">
    <source>
        <dbReference type="EMBL" id="RFA07621.1"/>
    </source>
</evidence>
<evidence type="ECO:0000256" key="1">
    <source>
        <dbReference type="ARBA" id="ARBA00023015"/>
    </source>
</evidence>
<proteinExistence type="predicted"/>
<dbReference type="InterPro" id="IPR008920">
    <property type="entry name" value="TF_FadR/GntR_C"/>
</dbReference>
<name>A0A3E0VD01_9MICO</name>
<dbReference type="PANTHER" id="PTHR43537">
    <property type="entry name" value="TRANSCRIPTIONAL REGULATOR, GNTR FAMILY"/>
    <property type="match status" value="1"/>
</dbReference>
<dbReference type="PANTHER" id="PTHR43537:SF5">
    <property type="entry name" value="UXU OPERON TRANSCRIPTIONAL REGULATOR"/>
    <property type="match status" value="1"/>
</dbReference>
<dbReference type="RefSeq" id="WP_116284160.1">
    <property type="nucleotide sequence ID" value="NZ_NBXA01000026.1"/>
</dbReference>
<dbReference type="PROSITE" id="PS50949">
    <property type="entry name" value="HTH_GNTR"/>
    <property type="match status" value="1"/>
</dbReference>
<dbReference type="SUPFAM" id="SSF48008">
    <property type="entry name" value="GntR ligand-binding domain-like"/>
    <property type="match status" value="1"/>
</dbReference>
<dbReference type="GO" id="GO:0003700">
    <property type="term" value="F:DNA-binding transcription factor activity"/>
    <property type="evidence" value="ECO:0007669"/>
    <property type="project" value="InterPro"/>
</dbReference>
<evidence type="ECO:0000256" key="3">
    <source>
        <dbReference type="ARBA" id="ARBA00023163"/>
    </source>
</evidence>
<dbReference type="Pfam" id="PF00392">
    <property type="entry name" value="GntR"/>
    <property type="match status" value="1"/>
</dbReference>
<dbReference type="EMBL" id="NBXA01000026">
    <property type="protein sequence ID" value="RFA07621.1"/>
    <property type="molecule type" value="Genomic_DNA"/>
</dbReference>
<keyword evidence="1" id="KW-0805">Transcription regulation</keyword>
<comment type="caution">
    <text evidence="5">The sequence shown here is derived from an EMBL/GenBank/DDBJ whole genome shotgun (WGS) entry which is preliminary data.</text>
</comment>
<dbReference type="OrthoDB" id="8680240at2"/>
<organism evidence="5 6">
    <name type="scientific">Subtercola boreus</name>
    <dbReference type="NCBI Taxonomy" id="120213"/>
    <lineage>
        <taxon>Bacteria</taxon>
        <taxon>Bacillati</taxon>
        <taxon>Actinomycetota</taxon>
        <taxon>Actinomycetes</taxon>
        <taxon>Micrococcales</taxon>
        <taxon>Microbacteriaceae</taxon>
        <taxon>Subtercola</taxon>
    </lineage>
</organism>
<reference evidence="5 6" key="1">
    <citation type="submission" date="2017-04" db="EMBL/GenBank/DDBJ databases">
        <title>Comparative genome analysis of Subtercola boreus.</title>
        <authorList>
            <person name="Cho Y.-J."/>
            <person name="Cho A."/>
            <person name="Kim O.-S."/>
            <person name="Lee J.-I."/>
        </authorList>
    </citation>
    <scope>NUCLEOTIDE SEQUENCE [LARGE SCALE GENOMIC DNA]</scope>
    <source>
        <strain evidence="5 6">P27444</strain>
    </source>
</reference>
<evidence type="ECO:0000259" key="4">
    <source>
        <dbReference type="PROSITE" id="PS50949"/>
    </source>
</evidence>
<dbReference type="InterPro" id="IPR036390">
    <property type="entry name" value="WH_DNA-bd_sf"/>
</dbReference>
<dbReference type="Gene3D" id="1.20.120.530">
    <property type="entry name" value="GntR ligand-binding domain-like"/>
    <property type="match status" value="1"/>
</dbReference>
<dbReference type="CDD" id="cd07377">
    <property type="entry name" value="WHTH_GntR"/>
    <property type="match status" value="1"/>
</dbReference>
<sequence>MTFVGSSRLLPTAPRNARGQALDIIRQKIITLELAPGSQLSENELAGQLGLSRTPVRESLILLAEEQLVSVVPQVGTLVSPIVEAEIATSQFVRESLELAALSEAVYMVDAAQLAGLNALIAEQRVADERDDTELFFALDEQFHFALMNISQHGSAWRTVSQAKAHLDRARRLSLSLTQQMSTLIDQHQSIVDAVARGDSGAATDALRRHLRKVFDDIALIRAARPELFAPATPTRRR</sequence>
<keyword evidence="2" id="KW-0238">DNA-binding</keyword>